<proteinExistence type="predicted"/>
<gene>
    <name evidence="1" type="ORF">Adt_11573</name>
</gene>
<protein>
    <submittedName>
        <fullName evidence="1">Uncharacterized protein</fullName>
    </submittedName>
</protein>
<name>A0ABD1UNB3_9LAMI</name>
<dbReference type="AlphaFoldDB" id="A0ABD1UNB3"/>
<sequence length="147" mass="16391">MDLEVLRLAYDIPALFILCALNFHERTDDPLEEFIAPYGLYCEAVESGGKGPKLAKDLQAMGFTNTKLGYENEALRSKEEALASVEAVLKTTIEVVTEDVQKVESRVLTDQSQRRIADAAWKRAAIAKDTIVSVNHDFDAMVLEKDK</sequence>
<comment type="caution">
    <text evidence="1">The sequence shown here is derived from an EMBL/GenBank/DDBJ whole genome shotgun (WGS) entry which is preliminary data.</text>
</comment>
<organism evidence="1 2">
    <name type="scientific">Abeliophyllum distichum</name>
    <dbReference type="NCBI Taxonomy" id="126358"/>
    <lineage>
        <taxon>Eukaryota</taxon>
        <taxon>Viridiplantae</taxon>
        <taxon>Streptophyta</taxon>
        <taxon>Embryophyta</taxon>
        <taxon>Tracheophyta</taxon>
        <taxon>Spermatophyta</taxon>
        <taxon>Magnoliopsida</taxon>
        <taxon>eudicotyledons</taxon>
        <taxon>Gunneridae</taxon>
        <taxon>Pentapetalae</taxon>
        <taxon>asterids</taxon>
        <taxon>lamiids</taxon>
        <taxon>Lamiales</taxon>
        <taxon>Oleaceae</taxon>
        <taxon>Forsythieae</taxon>
        <taxon>Abeliophyllum</taxon>
    </lineage>
</organism>
<accession>A0ABD1UNB3</accession>
<keyword evidence="2" id="KW-1185">Reference proteome</keyword>
<reference evidence="2" key="1">
    <citation type="submission" date="2024-07" db="EMBL/GenBank/DDBJ databases">
        <title>Two chromosome-level genome assemblies of Korean endemic species Abeliophyllum distichum and Forsythia ovata (Oleaceae).</title>
        <authorList>
            <person name="Jang H."/>
        </authorList>
    </citation>
    <scope>NUCLEOTIDE SEQUENCE [LARGE SCALE GENOMIC DNA]</scope>
</reference>
<dbReference type="EMBL" id="JBFOLK010000003">
    <property type="protein sequence ID" value="KAL2526519.1"/>
    <property type="molecule type" value="Genomic_DNA"/>
</dbReference>
<dbReference type="Proteomes" id="UP001604336">
    <property type="component" value="Unassembled WGS sequence"/>
</dbReference>
<evidence type="ECO:0000313" key="1">
    <source>
        <dbReference type="EMBL" id="KAL2526519.1"/>
    </source>
</evidence>
<evidence type="ECO:0000313" key="2">
    <source>
        <dbReference type="Proteomes" id="UP001604336"/>
    </source>
</evidence>